<organism evidence="2 3">
    <name type="scientific">Sus scrofa</name>
    <name type="common">Pig</name>
    <dbReference type="NCBI Taxonomy" id="9823"/>
    <lineage>
        <taxon>Eukaryota</taxon>
        <taxon>Metazoa</taxon>
        <taxon>Chordata</taxon>
        <taxon>Craniata</taxon>
        <taxon>Vertebrata</taxon>
        <taxon>Euteleostomi</taxon>
        <taxon>Mammalia</taxon>
        <taxon>Eutheria</taxon>
        <taxon>Laurasiatheria</taxon>
        <taxon>Artiodactyla</taxon>
        <taxon>Suina</taxon>
        <taxon>Suidae</taxon>
        <taxon>Sus</taxon>
    </lineage>
</organism>
<dbReference type="InterPro" id="IPR052696">
    <property type="entry name" value="Coiled-coil_domain"/>
</dbReference>
<dbReference type="PANTHER" id="PTHR37337:SF1">
    <property type="entry name" value="COILED-COIL DOMAIN-CONTAINING GLUTAMATE-RICH PROTEIN 1"/>
    <property type="match status" value="1"/>
</dbReference>
<dbReference type="Proteomes" id="UP000694723">
    <property type="component" value="Unplaced"/>
</dbReference>
<evidence type="ECO:0000313" key="3">
    <source>
        <dbReference type="Proteomes" id="UP000694726"/>
    </source>
</evidence>
<evidence type="ECO:0000313" key="2">
    <source>
        <dbReference type="Ensembl" id="ENSSSCP00015036349.1"/>
    </source>
</evidence>
<sequence length="404" mass="46692">MTQTLDTREDPLNLGGGWSSSAPLRTWSSCHRRRRGAPIYKRRHHYGPKAEYEPPWKQQKQQHGPGPWFHPPRRPSWAVYSNWGRWGGPWRPPPARFRKPPGRVQVIRVYGLHPLCLCCCSCWRGPWNPGWARPPGRKKRWGRRGRGLRRHSRRSFPRRPPVDLSTLLRPVNLYGWRAPGMRAPKNTTQFIMNQIYEDMRQQEKLERQQEALRAQQAQAGGMASPSGSFGNDAPPSGGEEDAAQQEPLYSFAQNPSLVFSPDPEEEDQSPPQLVEEEEGEEKNDDEEECDEEEGDGKELESEEEEEDEEAEAKDEEEMEEADYVQAGEEEEEEEEEETEEEEEGLEEDEQREEENHLPLEMPLSILVGAEEEREKFINCTYLSPTQIIPKVPQEGLLMLQDINC</sequence>
<feature type="compositionally biased region" description="Acidic residues" evidence="1">
    <location>
        <begin position="262"/>
        <end position="352"/>
    </location>
</feature>
<accession>A0A8D0U9V6</accession>
<evidence type="ECO:0008006" key="4">
    <source>
        <dbReference type="Google" id="ProtNLM"/>
    </source>
</evidence>
<feature type="compositionally biased region" description="Basic residues" evidence="1">
    <location>
        <begin position="135"/>
        <end position="157"/>
    </location>
</feature>
<feature type="region of interest" description="Disordered" evidence="1">
    <location>
        <begin position="202"/>
        <end position="366"/>
    </location>
</feature>
<dbReference type="Ensembl" id="ENSSSCT00060080802.1">
    <property type="protein sequence ID" value="ENSSSCP00060034974.1"/>
    <property type="gene ID" value="ENSSSCG00060059244.1"/>
</dbReference>
<reference evidence="2" key="1">
    <citation type="submission" date="2025-05" db="UniProtKB">
        <authorList>
            <consortium name="Ensembl"/>
        </authorList>
    </citation>
    <scope>IDENTIFICATION</scope>
</reference>
<dbReference type="Ensembl" id="ENSSSCT00015089097.1">
    <property type="protein sequence ID" value="ENSSSCP00015036349.1"/>
    <property type="gene ID" value="ENSSSCG00015066556.1"/>
</dbReference>
<protein>
    <recommendedName>
        <fullName evidence="4">Coiled-coil glutamate rich protein 1</fullName>
    </recommendedName>
</protein>
<evidence type="ECO:0000256" key="1">
    <source>
        <dbReference type="SAM" id="MobiDB-lite"/>
    </source>
</evidence>
<dbReference type="AlphaFoldDB" id="A0A8D0U9V6"/>
<proteinExistence type="predicted"/>
<feature type="region of interest" description="Disordered" evidence="1">
    <location>
        <begin position="135"/>
        <end position="161"/>
    </location>
</feature>
<dbReference type="Pfam" id="PF15482">
    <property type="entry name" value="CCER1"/>
    <property type="match status" value="1"/>
</dbReference>
<dbReference type="Proteomes" id="UP000694726">
    <property type="component" value="Unplaced"/>
</dbReference>
<dbReference type="InterPro" id="IPR027889">
    <property type="entry name" value="CCER1"/>
</dbReference>
<name>A0A8D0U9V6_PIG</name>
<dbReference type="PANTHER" id="PTHR37337">
    <property type="entry name" value="COILED-COIL DOMAIN-CONTAINING GLUTAMATE-RICH PROTEIN 1"/>
    <property type="match status" value="1"/>
</dbReference>